<dbReference type="GO" id="GO:0033013">
    <property type="term" value="P:tetrapyrrole metabolic process"/>
    <property type="evidence" value="ECO:0007669"/>
    <property type="project" value="UniProtKB-ARBA"/>
</dbReference>
<feature type="chain" id="PRO_5040509200" evidence="7">
    <location>
        <begin position="21"/>
        <end position="300"/>
    </location>
</feature>
<keyword evidence="3 6" id="KW-0812">Transmembrane</keyword>
<comment type="subcellular location">
    <subcellularLocation>
        <location evidence="1">Membrane</location>
        <topology evidence="1">Multi-pass membrane protein</topology>
    </subcellularLocation>
</comment>
<feature type="transmembrane region" description="Helical" evidence="6">
    <location>
        <begin position="160"/>
        <end position="178"/>
    </location>
</feature>
<comment type="similarity">
    <text evidence="2">Belongs to the TspO/BZRP family.</text>
</comment>
<sequence length="300" mass="32982">MRSLLLTVILVVWTASPIAAFQPQYSIIGRPPVVPTKTSSSWLLLPTTTKPRHHHVTTARMASAAEDDTDSTPKKQLDVDAIVKYGGALAIQMGLFTGIFTLFDKLVAITGIAQVPFAVNFILFYFCALKSRVLNPLANNRPNVDTKEVDNIPKRQMPTWTPPGFVFPIVWLLLIGPLRAATSSMIYATTGSYACAPILALMLHLSIGDVWNTINNVERRYGTSILGIVGVYTSAAFAAYSYHQVLPLAGKLLALKMIWLTIASSLIIRTWQLNPNPETGKPYSLLPTTGEGSKTEFMWF</sequence>
<dbReference type="CDD" id="cd15904">
    <property type="entry name" value="TSPO_MBR"/>
    <property type="match status" value="1"/>
</dbReference>
<dbReference type="GO" id="GO:0016020">
    <property type="term" value="C:membrane"/>
    <property type="evidence" value="ECO:0007669"/>
    <property type="project" value="UniProtKB-SubCell"/>
</dbReference>
<dbReference type="AlphaFoldDB" id="A0A9N8DG08"/>
<keyword evidence="4 6" id="KW-1133">Transmembrane helix</keyword>
<keyword evidence="7" id="KW-0732">Signal</keyword>
<evidence type="ECO:0000256" key="7">
    <source>
        <dbReference type="SAM" id="SignalP"/>
    </source>
</evidence>
<keyword evidence="5 6" id="KW-0472">Membrane</keyword>
<evidence type="ECO:0000256" key="4">
    <source>
        <dbReference type="ARBA" id="ARBA00022989"/>
    </source>
</evidence>
<protein>
    <submittedName>
        <fullName evidence="8">TspO/MBR family</fullName>
    </submittedName>
</protein>
<feature type="transmembrane region" description="Helical" evidence="6">
    <location>
        <begin position="219"/>
        <end position="240"/>
    </location>
</feature>
<evidence type="ECO:0000256" key="5">
    <source>
        <dbReference type="ARBA" id="ARBA00023136"/>
    </source>
</evidence>
<evidence type="ECO:0000256" key="2">
    <source>
        <dbReference type="ARBA" id="ARBA00007524"/>
    </source>
</evidence>
<evidence type="ECO:0000256" key="1">
    <source>
        <dbReference type="ARBA" id="ARBA00004141"/>
    </source>
</evidence>
<dbReference type="InterPro" id="IPR004307">
    <property type="entry name" value="TspO_MBR"/>
</dbReference>
<dbReference type="Pfam" id="PF03073">
    <property type="entry name" value="TspO_MBR"/>
    <property type="match status" value="1"/>
</dbReference>
<dbReference type="InterPro" id="IPR038330">
    <property type="entry name" value="TspO/MBR-related_sf"/>
</dbReference>
<feature type="transmembrane region" description="Helical" evidence="6">
    <location>
        <begin position="115"/>
        <end position="133"/>
    </location>
</feature>
<feature type="transmembrane region" description="Helical" evidence="6">
    <location>
        <begin position="252"/>
        <end position="271"/>
    </location>
</feature>
<dbReference type="OrthoDB" id="8841220at2759"/>
<gene>
    <name evidence="8" type="ORF">SEMRO_101_G051550.1</name>
</gene>
<organism evidence="8 9">
    <name type="scientific">Seminavis robusta</name>
    <dbReference type="NCBI Taxonomy" id="568900"/>
    <lineage>
        <taxon>Eukaryota</taxon>
        <taxon>Sar</taxon>
        <taxon>Stramenopiles</taxon>
        <taxon>Ochrophyta</taxon>
        <taxon>Bacillariophyta</taxon>
        <taxon>Bacillariophyceae</taxon>
        <taxon>Bacillariophycidae</taxon>
        <taxon>Naviculales</taxon>
        <taxon>Naviculaceae</taxon>
        <taxon>Seminavis</taxon>
    </lineage>
</organism>
<feature type="transmembrane region" description="Helical" evidence="6">
    <location>
        <begin position="185"/>
        <end position="207"/>
    </location>
</feature>
<feature type="signal peptide" evidence="7">
    <location>
        <begin position="1"/>
        <end position="20"/>
    </location>
</feature>
<feature type="transmembrane region" description="Helical" evidence="6">
    <location>
        <begin position="82"/>
        <end position="103"/>
    </location>
</feature>
<dbReference type="EMBL" id="CAICTM010000100">
    <property type="protein sequence ID" value="CAB9501150.1"/>
    <property type="molecule type" value="Genomic_DNA"/>
</dbReference>
<dbReference type="Proteomes" id="UP001153069">
    <property type="component" value="Unassembled WGS sequence"/>
</dbReference>
<evidence type="ECO:0000256" key="6">
    <source>
        <dbReference type="SAM" id="Phobius"/>
    </source>
</evidence>
<proteinExistence type="inferred from homology"/>
<comment type="caution">
    <text evidence="8">The sequence shown here is derived from an EMBL/GenBank/DDBJ whole genome shotgun (WGS) entry which is preliminary data.</text>
</comment>
<dbReference type="PANTHER" id="PTHR10057:SF0">
    <property type="entry name" value="TRANSLOCATOR PROTEIN"/>
    <property type="match status" value="1"/>
</dbReference>
<keyword evidence="9" id="KW-1185">Reference proteome</keyword>
<dbReference type="Gene3D" id="1.20.1260.100">
    <property type="entry name" value="TspO/MBR protein"/>
    <property type="match status" value="1"/>
</dbReference>
<dbReference type="PANTHER" id="PTHR10057">
    <property type="entry name" value="PERIPHERAL-TYPE BENZODIAZEPINE RECEPTOR"/>
    <property type="match status" value="1"/>
</dbReference>
<reference evidence="8" key="1">
    <citation type="submission" date="2020-06" db="EMBL/GenBank/DDBJ databases">
        <authorList>
            <consortium name="Plant Systems Biology data submission"/>
        </authorList>
    </citation>
    <scope>NUCLEOTIDE SEQUENCE</scope>
    <source>
        <strain evidence="8">D6</strain>
    </source>
</reference>
<evidence type="ECO:0000313" key="8">
    <source>
        <dbReference type="EMBL" id="CAB9501150.1"/>
    </source>
</evidence>
<evidence type="ECO:0000313" key="9">
    <source>
        <dbReference type="Proteomes" id="UP001153069"/>
    </source>
</evidence>
<evidence type="ECO:0000256" key="3">
    <source>
        <dbReference type="ARBA" id="ARBA00022692"/>
    </source>
</evidence>
<name>A0A9N8DG08_9STRA</name>
<accession>A0A9N8DG08</accession>